<dbReference type="GO" id="GO:0003676">
    <property type="term" value="F:nucleic acid binding"/>
    <property type="evidence" value="ECO:0007669"/>
    <property type="project" value="InterPro"/>
</dbReference>
<dbReference type="EMBL" id="LASV01000510">
    <property type="protein sequence ID" value="KKA18035.1"/>
    <property type="molecule type" value="Genomic_DNA"/>
</dbReference>
<evidence type="ECO:0000259" key="1">
    <source>
        <dbReference type="PROSITE" id="PS50879"/>
    </source>
</evidence>
<feature type="non-terminal residue" evidence="2">
    <location>
        <position position="1"/>
    </location>
</feature>
<sequence>LLDSQAAIDRLRHQGISPGQGLAIRAHRAAQALEARGRQTTIQWVPGHHGIEGYERADQAAKRAAAKTLRGGPSELSIAYTNGARTEAIRA</sequence>
<dbReference type="InterPro" id="IPR002156">
    <property type="entry name" value="RNaseH_domain"/>
</dbReference>
<organism evidence="2 3">
    <name type="scientific">Rasamsonia emersonii (strain ATCC 16479 / CBS 393.64 / IMI 116815)</name>
    <dbReference type="NCBI Taxonomy" id="1408163"/>
    <lineage>
        <taxon>Eukaryota</taxon>
        <taxon>Fungi</taxon>
        <taxon>Dikarya</taxon>
        <taxon>Ascomycota</taxon>
        <taxon>Pezizomycotina</taxon>
        <taxon>Eurotiomycetes</taxon>
        <taxon>Eurotiomycetidae</taxon>
        <taxon>Eurotiales</taxon>
        <taxon>Trichocomaceae</taxon>
        <taxon>Rasamsonia</taxon>
    </lineage>
</organism>
<keyword evidence="3" id="KW-1185">Reference proteome</keyword>
<protein>
    <recommendedName>
        <fullName evidence="1">RNase H type-1 domain-containing protein</fullName>
    </recommendedName>
</protein>
<dbReference type="SUPFAM" id="SSF53098">
    <property type="entry name" value="Ribonuclease H-like"/>
    <property type="match status" value="1"/>
</dbReference>
<dbReference type="PROSITE" id="PS50879">
    <property type="entry name" value="RNASE_H_1"/>
    <property type="match status" value="1"/>
</dbReference>
<gene>
    <name evidence="2" type="ORF">T310_8023</name>
</gene>
<dbReference type="InterPro" id="IPR012337">
    <property type="entry name" value="RNaseH-like_sf"/>
</dbReference>
<dbReference type="AlphaFoldDB" id="A0A0F4YIT0"/>
<proteinExistence type="predicted"/>
<dbReference type="GeneID" id="25320288"/>
<dbReference type="InterPro" id="IPR036397">
    <property type="entry name" value="RNaseH_sf"/>
</dbReference>
<reference evidence="2 3" key="1">
    <citation type="submission" date="2015-04" db="EMBL/GenBank/DDBJ databases">
        <authorList>
            <person name="Heijne W.H."/>
            <person name="Fedorova N.D."/>
            <person name="Nierman W.C."/>
            <person name="Vollebregt A.W."/>
            <person name="Zhao Z."/>
            <person name="Wu L."/>
            <person name="Kumar M."/>
            <person name="Stam H."/>
            <person name="van den Berg M.A."/>
            <person name="Pel H.J."/>
        </authorList>
    </citation>
    <scope>NUCLEOTIDE SEQUENCE [LARGE SCALE GENOMIC DNA]</scope>
    <source>
        <strain evidence="2 3">CBS 393.64</strain>
    </source>
</reference>
<dbReference type="Proteomes" id="UP000053958">
    <property type="component" value="Unassembled WGS sequence"/>
</dbReference>
<name>A0A0F4YIT0_RASE3</name>
<dbReference type="GO" id="GO:0004523">
    <property type="term" value="F:RNA-DNA hybrid ribonuclease activity"/>
    <property type="evidence" value="ECO:0007669"/>
    <property type="project" value="InterPro"/>
</dbReference>
<feature type="non-terminal residue" evidence="2">
    <location>
        <position position="91"/>
    </location>
</feature>
<dbReference type="RefSeq" id="XP_013324647.1">
    <property type="nucleotide sequence ID" value="XM_013469193.1"/>
</dbReference>
<evidence type="ECO:0000313" key="2">
    <source>
        <dbReference type="EMBL" id="KKA18035.1"/>
    </source>
</evidence>
<dbReference type="Gene3D" id="3.30.420.10">
    <property type="entry name" value="Ribonuclease H-like superfamily/Ribonuclease H"/>
    <property type="match status" value="1"/>
</dbReference>
<dbReference type="OrthoDB" id="4504904at2759"/>
<feature type="domain" description="RNase H type-1" evidence="1">
    <location>
        <begin position="1"/>
        <end position="66"/>
    </location>
</feature>
<accession>A0A0F4YIT0</accession>
<comment type="caution">
    <text evidence="2">The sequence shown here is derived from an EMBL/GenBank/DDBJ whole genome shotgun (WGS) entry which is preliminary data.</text>
</comment>
<evidence type="ECO:0000313" key="3">
    <source>
        <dbReference type="Proteomes" id="UP000053958"/>
    </source>
</evidence>